<keyword evidence="3" id="KW-1185">Reference proteome</keyword>
<dbReference type="EMBL" id="BPLQ01003436">
    <property type="protein sequence ID" value="GIY00516.1"/>
    <property type="molecule type" value="Genomic_DNA"/>
</dbReference>
<evidence type="ECO:0000313" key="2">
    <source>
        <dbReference type="EMBL" id="GIY00516.1"/>
    </source>
</evidence>
<organism evidence="2 3">
    <name type="scientific">Caerostris darwini</name>
    <dbReference type="NCBI Taxonomy" id="1538125"/>
    <lineage>
        <taxon>Eukaryota</taxon>
        <taxon>Metazoa</taxon>
        <taxon>Ecdysozoa</taxon>
        <taxon>Arthropoda</taxon>
        <taxon>Chelicerata</taxon>
        <taxon>Arachnida</taxon>
        <taxon>Araneae</taxon>
        <taxon>Araneomorphae</taxon>
        <taxon>Entelegynae</taxon>
        <taxon>Araneoidea</taxon>
        <taxon>Araneidae</taxon>
        <taxon>Caerostris</taxon>
    </lineage>
</organism>
<comment type="caution">
    <text evidence="2">The sequence shown here is derived from an EMBL/GenBank/DDBJ whole genome shotgun (WGS) entry which is preliminary data.</text>
</comment>
<name>A0AAV4PW12_9ARAC</name>
<reference evidence="2 3" key="1">
    <citation type="submission" date="2021-06" db="EMBL/GenBank/DDBJ databases">
        <title>Caerostris darwini draft genome.</title>
        <authorList>
            <person name="Kono N."/>
            <person name="Arakawa K."/>
        </authorList>
    </citation>
    <scope>NUCLEOTIDE SEQUENCE [LARGE SCALE GENOMIC DNA]</scope>
</reference>
<protein>
    <submittedName>
        <fullName evidence="2">Uncharacterized protein</fullName>
    </submittedName>
</protein>
<proteinExistence type="predicted"/>
<evidence type="ECO:0000256" key="1">
    <source>
        <dbReference type="SAM" id="MobiDB-lite"/>
    </source>
</evidence>
<feature type="region of interest" description="Disordered" evidence="1">
    <location>
        <begin position="26"/>
        <end position="81"/>
    </location>
</feature>
<dbReference type="Proteomes" id="UP001054837">
    <property type="component" value="Unassembled WGS sequence"/>
</dbReference>
<accession>A0AAV4PW12</accession>
<sequence>MADAICFPDTNSIWGQYCIKRKIHIAPPKGGSETENSRDCTQHFPANERKTPGGKEGGGRKGGPAKQDSNDGRPAGLTPVI</sequence>
<dbReference type="AlphaFoldDB" id="A0AAV4PW12"/>
<feature type="compositionally biased region" description="Basic and acidic residues" evidence="1">
    <location>
        <begin position="35"/>
        <end position="59"/>
    </location>
</feature>
<evidence type="ECO:0000313" key="3">
    <source>
        <dbReference type="Proteomes" id="UP001054837"/>
    </source>
</evidence>
<gene>
    <name evidence="2" type="ORF">CDAR_619381</name>
</gene>